<dbReference type="GO" id="GO:0005886">
    <property type="term" value="C:plasma membrane"/>
    <property type="evidence" value="ECO:0007669"/>
    <property type="project" value="UniProtKB-SubCell"/>
</dbReference>
<evidence type="ECO:0000256" key="9">
    <source>
        <dbReference type="ARBA" id="ARBA00022989"/>
    </source>
</evidence>
<feature type="transmembrane region" description="Helical" evidence="14">
    <location>
        <begin position="136"/>
        <end position="155"/>
    </location>
</feature>
<evidence type="ECO:0000313" key="17">
    <source>
        <dbReference type="EMBL" id="GFG91200.1"/>
    </source>
</evidence>
<dbReference type="InterPro" id="IPR011527">
    <property type="entry name" value="ABC1_TM_dom"/>
</dbReference>
<evidence type="ECO:0000259" key="16">
    <source>
        <dbReference type="PROSITE" id="PS50929"/>
    </source>
</evidence>
<protein>
    <recommendedName>
        <fullName evidence="13">Mycobactin import ATP-binding/permease protein IrtB</fullName>
    </recommendedName>
</protein>
<feature type="transmembrane region" description="Helical" evidence="14">
    <location>
        <begin position="161"/>
        <end position="180"/>
    </location>
</feature>
<dbReference type="GO" id="GO:0016887">
    <property type="term" value="F:ATP hydrolysis activity"/>
    <property type="evidence" value="ECO:0007669"/>
    <property type="project" value="InterPro"/>
</dbReference>
<dbReference type="PROSITE" id="PS50929">
    <property type="entry name" value="ABC_TM1F"/>
    <property type="match status" value="1"/>
</dbReference>
<dbReference type="GO" id="GO:0034040">
    <property type="term" value="F:ATPase-coupled lipid transmembrane transporter activity"/>
    <property type="evidence" value="ECO:0007669"/>
    <property type="project" value="TreeGrafter"/>
</dbReference>
<keyword evidence="18" id="KW-1185">Reference proteome</keyword>
<evidence type="ECO:0000256" key="5">
    <source>
        <dbReference type="ARBA" id="ARBA00022692"/>
    </source>
</evidence>
<evidence type="ECO:0000256" key="13">
    <source>
        <dbReference type="ARBA" id="ARBA00070320"/>
    </source>
</evidence>
<feature type="domain" description="ABC transmembrane type-1" evidence="16">
    <location>
        <begin position="23"/>
        <end position="304"/>
    </location>
</feature>
<dbReference type="InterPro" id="IPR036640">
    <property type="entry name" value="ABC1_TM_sf"/>
</dbReference>
<dbReference type="RefSeq" id="WP_205351348.1">
    <property type="nucleotide sequence ID" value="NZ_BLKZ01000001.1"/>
</dbReference>
<dbReference type="Pfam" id="PF00664">
    <property type="entry name" value="ABC_membrane"/>
    <property type="match status" value="1"/>
</dbReference>
<evidence type="ECO:0000256" key="8">
    <source>
        <dbReference type="ARBA" id="ARBA00022967"/>
    </source>
</evidence>
<comment type="subcellular location">
    <subcellularLocation>
        <location evidence="1">Cell inner membrane</location>
        <topology evidence="1">Multi-pass membrane protein</topology>
    </subcellularLocation>
</comment>
<dbReference type="SMART" id="SM00382">
    <property type="entry name" value="AAA"/>
    <property type="match status" value="1"/>
</dbReference>
<dbReference type="InterPro" id="IPR003439">
    <property type="entry name" value="ABC_transporter-like_ATP-bd"/>
</dbReference>
<dbReference type="PROSITE" id="PS00211">
    <property type="entry name" value="ABC_TRANSPORTER_1"/>
    <property type="match status" value="1"/>
</dbReference>
<dbReference type="FunFam" id="3.40.50.300:FF:000221">
    <property type="entry name" value="Multidrug ABC transporter ATP-binding protein"/>
    <property type="match status" value="1"/>
</dbReference>
<comment type="subunit">
    <text evidence="12">Forms a heterodimer with IrtA.</text>
</comment>
<sequence>MSIIIRYLLELLDDRGRRNLRTMLVVQGVQGVLQGLGFLFVVPLIAALIHRPTQWGQLWFWTAAIGVTVVVHHALLAWSTSLGYLVGTGVLTSFHSRIGNQLAALPVGWFGADRTGPVARLVSKDAVDVADFPAHLLRHLVVGVSAPATLIVGSYLSDWRIGLALTVGAVLCVLALRMFMGIVHRNDAQYETDIGATASRIVEYARMQPTLRAYGVLNRRELGTLEESLTRQQHSQSRLTIRGAWGLIACFGTMQLVVTMVIALTVALTLRGELALPTMIGLLIITLRMIDPISQLGDLAGHVQVTADAIVRVRDLLAVPPLPEPDRAVMPAGTDIQLRGVRFGYEDGREVIRGVDATIPSGSLTAIVGPSGAGKTTLLRLIGRLFDVDDGSILLGGNDLREVGTHNVARLTANVFEDAYLFDGTIADNLRMADPDATESELQRVAAIARLDEVIDRLPDGWNARVGEGGAALSGGERQRVAIARALRKNAPIVLLDEATAALDAVNEAAVAGAIRELARDRTVIVVAHRLSTVLDADQILVVESGRITARGRHEQLVTAGGTYARFWEERLRARGWHLQSS</sequence>
<accession>A0A7I9YR86</accession>
<dbReference type="SUPFAM" id="SSF52540">
    <property type="entry name" value="P-loop containing nucleoside triphosphate hydrolases"/>
    <property type="match status" value="1"/>
</dbReference>
<dbReference type="Gene3D" id="1.20.1560.10">
    <property type="entry name" value="ABC transporter type 1, transmembrane domain"/>
    <property type="match status" value="1"/>
</dbReference>
<evidence type="ECO:0000259" key="15">
    <source>
        <dbReference type="PROSITE" id="PS50893"/>
    </source>
</evidence>
<feature type="transmembrane region" description="Helical" evidence="14">
    <location>
        <begin position="244"/>
        <end position="268"/>
    </location>
</feature>
<feature type="domain" description="ABC transporter" evidence="15">
    <location>
        <begin position="336"/>
        <end position="570"/>
    </location>
</feature>
<comment type="caution">
    <text evidence="17">The sequence shown here is derived from an EMBL/GenBank/DDBJ whole genome shotgun (WGS) entry which is preliminary data.</text>
</comment>
<evidence type="ECO:0000313" key="18">
    <source>
        <dbReference type="Proteomes" id="UP000465360"/>
    </source>
</evidence>
<keyword evidence="8" id="KW-1278">Translocase</keyword>
<evidence type="ECO:0000256" key="11">
    <source>
        <dbReference type="ARBA" id="ARBA00023455"/>
    </source>
</evidence>
<keyword evidence="10 14" id="KW-0472">Membrane</keyword>
<dbReference type="GO" id="GO:0005524">
    <property type="term" value="F:ATP binding"/>
    <property type="evidence" value="ECO:0007669"/>
    <property type="project" value="UniProtKB-KW"/>
</dbReference>
<feature type="transmembrane region" description="Helical" evidence="14">
    <location>
        <begin position="24"/>
        <end position="46"/>
    </location>
</feature>
<dbReference type="InterPro" id="IPR017871">
    <property type="entry name" value="ABC_transporter-like_CS"/>
</dbReference>
<evidence type="ECO:0000256" key="2">
    <source>
        <dbReference type="ARBA" id="ARBA00022448"/>
    </source>
</evidence>
<dbReference type="InterPro" id="IPR003593">
    <property type="entry name" value="AAA+_ATPase"/>
</dbReference>
<keyword evidence="9 14" id="KW-1133">Transmembrane helix</keyword>
<dbReference type="Pfam" id="PF00005">
    <property type="entry name" value="ABC_tran"/>
    <property type="match status" value="1"/>
</dbReference>
<dbReference type="SUPFAM" id="SSF90123">
    <property type="entry name" value="ABC transporter transmembrane region"/>
    <property type="match status" value="1"/>
</dbReference>
<evidence type="ECO:0000256" key="4">
    <source>
        <dbReference type="ARBA" id="ARBA00022519"/>
    </source>
</evidence>
<evidence type="ECO:0000256" key="12">
    <source>
        <dbReference type="ARBA" id="ARBA00066052"/>
    </source>
</evidence>
<evidence type="ECO:0000256" key="14">
    <source>
        <dbReference type="SAM" id="Phobius"/>
    </source>
</evidence>
<proteinExistence type="inferred from homology"/>
<organism evidence="17 18">
    <name type="scientific">Mycobacterium bourgelatii</name>
    <dbReference type="NCBI Taxonomy" id="1273442"/>
    <lineage>
        <taxon>Bacteria</taxon>
        <taxon>Bacillati</taxon>
        <taxon>Actinomycetota</taxon>
        <taxon>Actinomycetes</taxon>
        <taxon>Mycobacteriales</taxon>
        <taxon>Mycobacteriaceae</taxon>
        <taxon>Mycobacterium</taxon>
    </lineage>
</organism>
<dbReference type="GO" id="GO:0140359">
    <property type="term" value="F:ABC-type transporter activity"/>
    <property type="evidence" value="ECO:0007669"/>
    <property type="project" value="InterPro"/>
</dbReference>
<gene>
    <name evidence="17" type="ORF">MBOU_32420</name>
</gene>
<keyword evidence="4" id="KW-0997">Cell inner membrane</keyword>
<dbReference type="Proteomes" id="UP000465360">
    <property type="component" value="Unassembled WGS sequence"/>
</dbReference>
<dbReference type="PANTHER" id="PTHR24221:SF654">
    <property type="entry name" value="ATP-BINDING CASSETTE SUB-FAMILY B MEMBER 6"/>
    <property type="match status" value="1"/>
</dbReference>
<keyword evidence="6" id="KW-0547">Nucleotide-binding</keyword>
<evidence type="ECO:0000256" key="10">
    <source>
        <dbReference type="ARBA" id="ARBA00023136"/>
    </source>
</evidence>
<keyword evidence="7 17" id="KW-0067">ATP-binding</keyword>
<evidence type="ECO:0000256" key="3">
    <source>
        <dbReference type="ARBA" id="ARBA00022475"/>
    </source>
</evidence>
<comment type="similarity">
    <text evidence="11">Belongs to the ABC transporter superfamily. Siderophore-Fe(3+) uptake transporter (SIUT) (TC 3.A.1.21) family.</text>
</comment>
<dbReference type="Gene3D" id="3.40.50.300">
    <property type="entry name" value="P-loop containing nucleotide triphosphate hydrolases"/>
    <property type="match status" value="1"/>
</dbReference>
<evidence type="ECO:0000256" key="7">
    <source>
        <dbReference type="ARBA" id="ARBA00022840"/>
    </source>
</evidence>
<keyword evidence="2" id="KW-0813">Transport</keyword>
<dbReference type="PANTHER" id="PTHR24221">
    <property type="entry name" value="ATP-BINDING CASSETTE SUB-FAMILY B"/>
    <property type="match status" value="1"/>
</dbReference>
<evidence type="ECO:0000256" key="1">
    <source>
        <dbReference type="ARBA" id="ARBA00004429"/>
    </source>
</evidence>
<keyword evidence="5 14" id="KW-0812">Transmembrane</keyword>
<feature type="transmembrane region" description="Helical" evidence="14">
    <location>
        <begin position="58"/>
        <end position="78"/>
    </location>
</feature>
<dbReference type="InterPro" id="IPR027417">
    <property type="entry name" value="P-loop_NTPase"/>
</dbReference>
<keyword evidence="3" id="KW-1003">Cell membrane</keyword>
<dbReference type="PROSITE" id="PS50893">
    <property type="entry name" value="ABC_TRANSPORTER_2"/>
    <property type="match status" value="1"/>
</dbReference>
<dbReference type="InterPro" id="IPR039421">
    <property type="entry name" value="Type_1_exporter"/>
</dbReference>
<evidence type="ECO:0000256" key="6">
    <source>
        <dbReference type="ARBA" id="ARBA00022741"/>
    </source>
</evidence>
<name>A0A7I9YR86_MYCBU</name>
<dbReference type="EMBL" id="BLKZ01000001">
    <property type="protein sequence ID" value="GFG91200.1"/>
    <property type="molecule type" value="Genomic_DNA"/>
</dbReference>
<reference evidence="17 18" key="1">
    <citation type="journal article" date="2019" name="Emerg. Microbes Infect.">
        <title>Comprehensive subspecies identification of 175 nontuberculous mycobacteria species based on 7547 genomic profiles.</title>
        <authorList>
            <person name="Matsumoto Y."/>
            <person name="Kinjo T."/>
            <person name="Motooka D."/>
            <person name="Nabeya D."/>
            <person name="Jung N."/>
            <person name="Uechi K."/>
            <person name="Horii T."/>
            <person name="Iida T."/>
            <person name="Fujita J."/>
            <person name="Nakamura S."/>
        </authorList>
    </citation>
    <scope>NUCLEOTIDE SEQUENCE [LARGE SCALE GENOMIC DNA]</scope>
    <source>
        <strain evidence="17 18">JCM 30725</strain>
    </source>
</reference>
<dbReference type="AlphaFoldDB" id="A0A7I9YR86"/>